<protein>
    <submittedName>
        <fullName evidence="2">Peptidase m15a</fullName>
    </submittedName>
</protein>
<dbReference type="KEGG" id="vg:18505324"/>
<gene>
    <name evidence="2" type="ORF">Spp001_63</name>
</gene>
<evidence type="ECO:0000313" key="2">
    <source>
        <dbReference type="EMBL" id="AHJ10571.1"/>
    </source>
</evidence>
<sequence length="122" mass="14317">MRETTNFTEIQWNCRCEHCGRKVPHEMKAHVMEKVQLIREGANRPLILDSAYRCRRHPDEARKTTPGRHNQGLAVDIRVRSDRERMEIVELGLKHGARGIGVANSFVHLDWRTEPKTMWLYS</sequence>
<evidence type="ECO:0000259" key="1">
    <source>
        <dbReference type="Pfam" id="PF08291"/>
    </source>
</evidence>
<dbReference type="Gene3D" id="3.30.1380.10">
    <property type="match status" value="1"/>
</dbReference>
<feature type="domain" description="Peptidase M15A C-terminal" evidence="1">
    <location>
        <begin position="9"/>
        <end position="110"/>
    </location>
</feature>
<dbReference type="OrthoDB" id="28178at10239"/>
<dbReference type="EMBL" id="KJ002054">
    <property type="protein sequence ID" value="AHJ10571.1"/>
    <property type="molecule type" value="Genomic_DNA"/>
</dbReference>
<keyword evidence="3" id="KW-1185">Reference proteome</keyword>
<dbReference type="InterPro" id="IPR009045">
    <property type="entry name" value="Zn_M74/Hedgehog-like"/>
</dbReference>
<proteinExistence type="predicted"/>
<dbReference type="SUPFAM" id="SSF55166">
    <property type="entry name" value="Hedgehog/DD-peptidase"/>
    <property type="match status" value="1"/>
</dbReference>
<accession>W6E9J9</accession>
<dbReference type="Pfam" id="PF08291">
    <property type="entry name" value="Peptidase_M15_3"/>
    <property type="match status" value="1"/>
</dbReference>
<organism evidence="2 3">
    <name type="scientific">Shewanella phage Spp001</name>
    <dbReference type="NCBI Taxonomy" id="1445859"/>
    <lineage>
        <taxon>Viruses</taxon>
        <taxon>Duplodnaviria</taxon>
        <taxon>Heunggongvirae</taxon>
        <taxon>Uroviricota</taxon>
        <taxon>Caudoviricetes</taxon>
        <taxon>Chaseviridae</taxon>
        <taxon>Nefertitivirinae</taxon>
        <taxon>Yushanvirus</taxon>
        <taxon>Yushanvirus Spp001</taxon>
    </lineage>
</organism>
<name>W6E9J9_9CAUD</name>
<dbReference type="RefSeq" id="YP_009008883.1">
    <property type="nucleotide sequence ID" value="NC_023594.2"/>
</dbReference>
<dbReference type="GeneID" id="18505324"/>
<dbReference type="Proteomes" id="UP000019368">
    <property type="component" value="Segment"/>
</dbReference>
<dbReference type="InterPro" id="IPR013230">
    <property type="entry name" value="Peptidase_M15A_C"/>
</dbReference>
<reference evidence="2" key="1">
    <citation type="submission" date="2016-09" db="EMBL/GenBank/DDBJ databases">
        <title>The novel Shewanella putrefaciens-infecting bacteriophage Spp001: Ggenome sequence and lytic enzymes.</title>
        <authorList>
            <person name="Han F."/>
        </authorList>
    </citation>
    <scope>NUCLEOTIDE SEQUENCE</scope>
</reference>
<evidence type="ECO:0000313" key="3">
    <source>
        <dbReference type="Proteomes" id="UP000019368"/>
    </source>
</evidence>